<keyword evidence="4 6" id="KW-1133">Transmembrane helix</keyword>
<evidence type="ECO:0000256" key="3">
    <source>
        <dbReference type="ARBA" id="ARBA00022692"/>
    </source>
</evidence>
<keyword evidence="3 6" id="KW-0812">Transmembrane</keyword>
<evidence type="ECO:0000256" key="4">
    <source>
        <dbReference type="ARBA" id="ARBA00022989"/>
    </source>
</evidence>
<feature type="transmembrane region" description="Helical" evidence="6">
    <location>
        <begin position="250"/>
        <end position="269"/>
    </location>
</feature>
<evidence type="ECO:0000256" key="2">
    <source>
        <dbReference type="ARBA" id="ARBA00009310"/>
    </source>
</evidence>
<reference evidence="7 8" key="1">
    <citation type="submission" date="2016-07" db="EMBL/GenBank/DDBJ databases">
        <title>Pervasive Adenine N6-methylation of Active Genes in Fungi.</title>
        <authorList>
            <consortium name="DOE Joint Genome Institute"/>
            <person name="Mondo S.J."/>
            <person name="Dannebaum R.O."/>
            <person name="Kuo R.C."/>
            <person name="Labutti K."/>
            <person name="Haridas S."/>
            <person name="Kuo A."/>
            <person name="Salamov A."/>
            <person name="Ahrendt S.R."/>
            <person name="Lipzen A."/>
            <person name="Sullivan W."/>
            <person name="Andreopoulos W.B."/>
            <person name="Clum A."/>
            <person name="Lindquist E."/>
            <person name="Daum C."/>
            <person name="Ramamoorthy G.K."/>
            <person name="Gryganskyi A."/>
            <person name="Culley D."/>
            <person name="Magnuson J.K."/>
            <person name="James T.Y."/>
            <person name="O'Malley M.A."/>
            <person name="Stajich J.E."/>
            <person name="Spatafora J.W."/>
            <person name="Visel A."/>
            <person name="Grigoriev I.V."/>
        </authorList>
    </citation>
    <scope>NUCLEOTIDE SEQUENCE [LARGE SCALE GENOMIC DNA]</scope>
    <source>
        <strain evidence="7 8">12-1054</strain>
    </source>
</reference>
<evidence type="ECO:0000256" key="6">
    <source>
        <dbReference type="SAM" id="Phobius"/>
    </source>
</evidence>
<gene>
    <name evidence="7" type="ORF">BCR37DRAFT_402038</name>
</gene>
<organism evidence="7 8">
    <name type="scientific">Protomyces lactucae-debilis</name>
    <dbReference type="NCBI Taxonomy" id="2754530"/>
    <lineage>
        <taxon>Eukaryota</taxon>
        <taxon>Fungi</taxon>
        <taxon>Dikarya</taxon>
        <taxon>Ascomycota</taxon>
        <taxon>Taphrinomycotina</taxon>
        <taxon>Taphrinomycetes</taxon>
        <taxon>Taphrinales</taxon>
        <taxon>Protomycetaceae</taxon>
        <taxon>Protomyces</taxon>
    </lineage>
</organism>
<dbReference type="GO" id="GO:0016020">
    <property type="term" value="C:membrane"/>
    <property type="evidence" value="ECO:0007669"/>
    <property type="project" value="UniProtKB-SubCell"/>
</dbReference>
<feature type="transmembrane region" description="Helical" evidence="6">
    <location>
        <begin position="376"/>
        <end position="395"/>
    </location>
</feature>
<dbReference type="InterPro" id="IPR008429">
    <property type="entry name" value="CLPTM1"/>
</dbReference>
<dbReference type="AlphaFoldDB" id="A0A1Y2FNJ4"/>
<evidence type="ECO:0000256" key="1">
    <source>
        <dbReference type="ARBA" id="ARBA00004141"/>
    </source>
</evidence>
<accession>A0A1Y2FNJ4</accession>
<feature type="transmembrane region" description="Helical" evidence="6">
    <location>
        <begin position="290"/>
        <end position="307"/>
    </location>
</feature>
<sequence>MWHTPATIDVALYLNEERNFQPDGQPFFVVQDFQVGNWSDVRRMSGYYDLPSRVQSSNGSLWAHLFVSKSLASPTEPGVPEMMDRSLHIRHQLTRFLPHRKDMTVKKLIGQTDTAKEAKQEKGEVISYFHPNLTFSVVGDAGTLVYSQIHPVIAPFVTLEPSNARDESGEDGWYLPIAYVNDFWLLRDHMFPINTTTPRVPIHFELSQTSLVKMQMMTAMDQSFKQQAKSMGGSGAEFEEIKRILLETNVWLLGMTIAVSCLHSLFEFLSFKNDIQFFRNKKDNTGISTWTILMNIIQQTVILLYLLDSSEETSMVLLIGQGFGILVEAWKLTTAVNVRLVRVNSLFPYRVKFEDKKVLNEAEQATKEYDAVASTWLLYASIPLLIAYATWSLLYQEHKSWWSFVVQSLVGFIYAYGFLTMLPSLYIDYKLKSVAHLSKRALTYKFLNSIVDDGFAFIIKQPLLARLACFRDDVVFLIFMYQTWIYKIDKTRSNEFGQVAESVAADNVKKNS</sequence>
<comment type="subcellular location">
    <subcellularLocation>
        <location evidence="1">Membrane</location>
        <topology evidence="1">Multi-pass membrane protein</topology>
    </subcellularLocation>
</comment>
<dbReference type="GO" id="GO:0012505">
    <property type="term" value="C:endomembrane system"/>
    <property type="evidence" value="ECO:0007669"/>
    <property type="project" value="TreeGrafter"/>
</dbReference>
<dbReference type="Pfam" id="PF05602">
    <property type="entry name" value="CLPTM1"/>
    <property type="match status" value="1"/>
</dbReference>
<dbReference type="STRING" id="56484.A0A1Y2FNJ4"/>
<dbReference type="GeneID" id="63788482"/>
<evidence type="ECO:0000313" key="8">
    <source>
        <dbReference type="Proteomes" id="UP000193685"/>
    </source>
</evidence>
<keyword evidence="8" id="KW-1185">Reference proteome</keyword>
<dbReference type="Proteomes" id="UP000193685">
    <property type="component" value="Unassembled WGS sequence"/>
</dbReference>
<feature type="transmembrane region" description="Helical" evidence="6">
    <location>
        <begin position="401"/>
        <end position="422"/>
    </location>
</feature>
<keyword evidence="5 6" id="KW-0472">Membrane</keyword>
<proteinExistence type="inferred from homology"/>
<evidence type="ECO:0000256" key="5">
    <source>
        <dbReference type="ARBA" id="ARBA00023136"/>
    </source>
</evidence>
<dbReference type="PANTHER" id="PTHR21347:SF0">
    <property type="entry name" value="LIPID SCRAMBLASE CLPTM1L"/>
    <property type="match status" value="1"/>
</dbReference>
<dbReference type="RefSeq" id="XP_040726981.1">
    <property type="nucleotide sequence ID" value="XM_040871883.1"/>
</dbReference>
<dbReference type="OMA" id="TLWAHFY"/>
<protein>
    <submittedName>
        <fullName evidence="7">Cleft lip and palate transmembrane 1</fullName>
    </submittedName>
</protein>
<evidence type="ECO:0000313" key="7">
    <source>
        <dbReference type="EMBL" id="ORY85499.1"/>
    </source>
</evidence>
<dbReference type="OrthoDB" id="378564at2759"/>
<dbReference type="EMBL" id="MCFI01000004">
    <property type="protein sequence ID" value="ORY85499.1"/>
    <property type="molecule type" value="Genomic_DNA"/>
</dbReference>
<comment type="caution">
    <text evidence="7">The sequence shown here is derived from an EMBL/GenBank/DDBJ whole genome shotgun (WGS) entry which is preliminary data.</text>
</comment>
<name>A0A1Y2FNJ4_PROLT</name>
<comment type="similarity">
    <text evidence="2">Belongs to the CLPTM1 family.</text>
</comment>
<dbReference type="PANTHER" id="PTHR21347">
    <property type="entry name" value="CLEFT LIP AND PALATE ASSOCIATED TRANSMEMBRANE PROTEIN-RELATED"/>
    <property type="match status" value="1"/>
</dbReference>